<dbReference type="Pfam" id="PF07727">
    <property type="entry name" value="RVT_2"/>
    <property type="match status" value="1"/>
</dbReference>
<feature type="domain" description="Reverse transcriptase Ty1/copia-type" evidence="1">
    <location>
        <begin position="123"/>
        <end position="220"/>
    </location>
</feature>
<organism evidence="2 3">
    <name type="scientific">Austropuccinia psidii MF-1</name>
    <dbReference type="NCBI Taxonomy" id="1389203"/>
    <lineage>
        <taxon>Eukaryota</taxon>
        <taxon>Fungi</taxon>
        <taxon>Dikarya</taxon>
        <taxon>Basidiomycota</taxon>
        <taxon>Pucciniomycotina</taxon>
        <taxon>Pucciniomycetes</taxon>
        <taxon>Pucciniales</taxon>
        <taxon>Sphaerophragmiaceae</taxon>
        <taxon>Austropuccinia</taxon>
    </lineage>
</organism>
<dbReference type="Proteomes" id="UP000765509">
    <property type="component" value="Unassembled WGS sequence"/>
</dbReference>
<gene>
    <name evidence="2" type="ORF">O181_004531</name>
</gene>
<evidence type="ECO:0000313" key="3">
    <source>
        <dbReference type="Proteomes" id="UP000765509"/>
    </source>
</evidence>
<comment type="caution">
    <text evidence="2">The sequence shown here is derived from an EMBL/GenBank/DDBJ whole genome shotgun (WGS) entry which is preliminary data.</text>
</comment>
<name>A0A9Q3GF40_9BASI</name>
<keyword evidence="3" id="KW-1185">Reference proteome</keyword>
<evidence type="ECO:0000259" key="1">
    <source>
        <dbReference type="Pfam" id="PF07727"/>
    </source>
</evidence>
<dbReference type="InterPro" id="IPR013103">
    <property type="entry name" value="RVT_2"/>
</dbReference>
<protein>
    <recommendedName>
        <fullName evidence="1">Reverse transcriptase Ty1/copia-type domain-containing protein</fullName>
    </recommendedName>
</protein>
<dbReference type="OrthoDB" id="5423336at2759"/>
<dbReference type="EMBL" id="AVOT02000888">
    <property type="protein sequence ID" value="MBW0464816.1"/>
    <property type="molecule type" value="Genomic_DNA"/>
</dbReference>
<dbReference type="AlphaFoldDB" id="A0A9Q3GF40"/>
<reference evidence="2" key="1">
    <citation type="submission" date="2021-03" db="EMBL/GenBank/DDBJ databases">
        <title>Draft genome sequence of rust myrtle Austropuccinia psidii MF-1, a brazilian biotype.</title>
        <authorList>
            <person name="Quecine M.C."/>
            <person name="Pachon D.M.R."/>
            <person name="Bonatelli M.L."/>
            <person name="Correr F.H."/>
            <person name="Franceschini L.M."/>
            <person name="Leite T.F."/>
            <person name="Margarido G.R.A."/>
            <person name="Almeida C.A."/>
            <person name="Ferrarezi J.A."/>
            <person name="Labate C.A."/>
        </authorList>
    </citation>
    <scope>NUCLEOTIDE SEQUENCE</scope>
    <source>
        <strain evidence="2">MF-1</strain>
    </source>
</reference>
<accession>A0A9Q3GF40</accession>
<evidence type="ECO:0000313" key="2">
    <source>
        <dbReference type="EMBL" id="MBW0464816.1"/>
    </source>
</evidence>
<proteinExistence type="predicted"/>
<sequence length="223" mass="24991">MPLQILISLVTIKMMTPSGAIIFSEIHILTRCYLIQKSLSRKSKTKFTGFKGQPANVPAPQEFSSCIDSNNILPEGSRRHQQALQAQKATDPSTYLQAIMSNDKAEWDKACISKIFNMFDKGVFKYSSLPPGQNAIQSTWVFKTKKAPNGKFITHKSWLYKQGFSEELGMSFEDTVAPTERLSSLRMLLTKATVLDLNIGKMDAVTAFLNSDLTEDIFMHLAK</sequence>